<proteinExistence type="predicted"/>
<comment type="caution">
    <text evidence="1">The sequence shown here is derived from an EMBL/GenBank/DDBJ whole genome shotgun (WGS) entry which is preliminary data.</text>
</comment>
<dbReference type="EMBL" id="ABCS01000110">
    <property type="protein sequence ID" value="EDM74922.1"/>
    <property type="molecule type" value="Genomic_DNA"/>
</dbReference>
<keyword evidence="2" id="KW-1185">Reference proteome</keyword>
<accession>A6GGS5</accession>
<name>A6GGS5_9BACT</name>
<evidence type="ECO:0000313" key="1">
    <source>
        <dbReference type="EMBL" id="EDM74922.1"/>
    </source>
</evidence>
<organism evidence="1 2">
    <name type="scientific">Plesiocystis pacifica SIR-1</name>
    <dbReference type="NCBI Taxonomy" id="391625"/>
    <lineage>
        <taxon>Bacteria</taxon>
        <taxon>Pseudomonadati</taxon>
        <taxon>Myxococcota</taxon>
        <taxon>Polyangia</taxon>
        <taxon>Nannocystales</taxon>
        <taxon>Nannocystaceae</taxon>
        <taxon>Plesiocystis</taxon>
    </lineage>
</organism>
<dbReference type="STRING" id="391625.PPSIR1_20799"/>
<sequence length="31" mass="3532">MEPCRLREMVIAAWTKREATAISGLSLITRQ</sequence>
<evidence type="ECO:0000313" key="2">
    <source>
        <dbReference type="Proteomes" id="UP000005801"/>
    </source>
</evidence>
<dbReference type="AlphaFoldDB" id="A6GGS5"/>
<dbReference type="Proteomes" id="UP000005801">
    <property type="component" value="Unassembled WGS sequence"/>
</dbReference>
<protein>
    <submittedName>
        <fullName evidence="1">Uncharacterized protein</fullName>
    </submittedName>
</protein>
<gene>
    <name evidence="1" type="ORF">PPSIR1_20799</name>
</gene>
<reference evidence="1 2" key="1">
    <citation type="submission" date="2007-06" db="EMBL/GenBank/DDBJ databases">
        <authorList>
            <person name="Shimkets L."/>
            <person name="Ferriera S."/>
            <person name="Johnson J."/>
            <person name="Kravitz S."/>
            <person name="Beeson K."/>
            <person name="Sutton G."/>
            <person name="Rogers Y.-H."/>
            <person name="Friedman R."/>
            <person name="Frazier M."/>
            <person name="Venter J.C."/>
        </authorList>
    </citation>
    <scope>NUCLEOTIDE SEQUENCE [LARGE SCALE GENOMIC DNA]</scope>
    <source>
        <strain evidence="1 2">SIR-1</strain>
    </source>
</reference>